<dbReference type="SUPFAM" id="SSF81383">
    <property type="entry name" value="F-box domain"/>
    <property type="match status" value="1"/>
</dbReference>
<accession>R7W2Z0</accession>
<reference evidence="1" key="1">
    <citation type="submission" date="2015-06" db="UniProtKB">
        <authorList>
            <consortium name="EnsemblPlants"/>
        </authorList>
    </citation>
    <scope>IDENTIFICATION</scope>
</reference>
<name>R7W2Z0_AEGTA</name>
<proteinExistence type="predicted"/>
<dbReference type="SUPFAM" id="SSF82171">
    <property type="entry name" value="DPP6 N-terminal domain-like"/>
    <property type="match status" value="1"/>
</dbReference>
<dbReference type="InterPro" id="IPR036047">
    <property type="entry name" value="F-box-like_dom_sf"/>
</dbReference>
<dbReference type="InterPro" id="IPR001810">
    <property type="entry name" value="F-box_dom"/>
</dbReference>
<organism evidence="1">
    <name type="scientific">Aegilops tauschii</name>
    <name type="common">Tausch's goatgrass</name>
    <name type="synonym">Aegilops squarrosa</name>
    <dbReference type="NCBI Taxonomy" id="37682"/>
    <lineage>
        <taxon>Eukaryota</taxon>
        <taxon>Viridiplantae</taxon>
        <taxon>Streptophyta</taxon>
        <taxon>Embryophyta</taxon>
        <taxon>Tracheophyta</taxon>
        <taxon>Spermatophyta</taxon>
        <taxon>Magnoliopsida</taxon>
        <taxon>Liliopsida</taxon>
        <taxon>Poales</taxon>
        <taxon>Poaceae</taxon>
        <taxon>BOP clade</taxon>
        <taxon>Pooideae</taxon>
        <taxon>Triticodae</taxon>
        <taxon>Triticeae</taxon>
        <taxon>Triticinae</taxon>
        <taxon>Aegilops</taxon>
    </lineage>
</organism>
<dbReference type="Pfam" id="PF00646">
    <property type="entry name" value="F-box"/>
    <property type="match status" value="1"/>
</dbReference>
<evidence type="ECO:0000313" key="1">
    <source>
        <dbReference type="EnsemblPlants" id="EMT14202"/>
    </source>
</evidence>
<protein>
    <submittedName>
        <fullName evidence="1">Uncharacterized protein</fullName>
    </submittedName>
</protein>
<sequence>MGITLSSMQRRLQQARDLLLQIPWRKTPQATLPSDVIFDILSRVPAKSMCRFRIRCVSRECRDRISDPVFIAAAQKRRPPEQLLVVGSDRDMSLRLVDMDGSVVRVIDGMSRRWVPVSTSPDGFVCVTTGFSKDDNLAGVIDLTTMKMPVTHLKSDRAWGYGRAVTSGAYKMEMMKGGGGGNVPRSVSTAKVMTTTLQPSTVRRSGGYTNIWLLKDHHKSVWVKAYTIPLDTSAIDHRQMMPLRILLDDGSKLLFYNREKGQPPELHIYDRRHGTYRNATKELLGNDHISGIGFCSLHLESFLSAEFQCPVSSSYFS</sequence>
<dbReference type="AlphaFoldDB" id="R7W2Z0"/>
<dbReference type="PANTHER" id="PTHR31111">
    <property type="entry name" value="BNAA05G37150D PROTEIN-RELATED"/>
    <property type="match status" value="1"/>
</dbReference>
<dbReference type="EnsemblPlants" id="EMT14202">
    <property type="protein sequence ID" value="EMT14202"/>
    <property type="gene ID" value="F775_04359"/>
</dbReference>
<dbReference type="PANTHER" id="PTHR31111:SF136">
    <property type="entry name" value="F-BOX ASSOCIATED DOMAIN-CONTAINING PROTEIN"/>
    <property type="match status" value="1"/>
</dbReference>